<organism evidence="1 2">
    <name type="scientific">Riccia fluitans</name>
    <dbReference type="NCBI Taxonomy" id="41844"/>
    <lineage>
        <taxon>Eukaryota</taxon>
        <taxon>Viridiplantae</taxon>
        <taxon>Streptophyta</taxon>
        <taxon>Embryophyta</taxon>
        <taxon>Marchantiophyta</taxon>
        <taxon>Marchantiopsida</taxon>
        <taxon>Marchantiidae</taxon>
        <taxon>Marchantiales</taxon>
        <taxon>Ricciaceae</taxon>
        <taxon>Riccia</taxon>
    </lineage>
</organism>
<reference evidence="1 2" key="1">
    <citation type="submission" date="2024-09" db="EMBL/GenBank/DDBJ databases">
        <title>Chromosome-scale assembly of Riccia fluitans.</title>
        <authorList>
            <person name="Paukszto L."/>
            <person name="Sawicki J."/>
            <person name="Karawczyk K."/>
            <person name="Piernik-Szablinska J."/>
            <person name="Szczecinska M."/>
            <person name="Mazdziarz M."/>
        </authorList>
    </citation>
    <scope>NUCLEOTIDE SEQUENCE [LARGE SCALE GENOMIC DNA]</scope>
    <source>
        <strain evidence="1">Rf_01</strain>
        <tissue evidence="1">Aerial parts of the thallus</tissue>
    </source>
</reference>
<dbReference type="Proteomes" id="UP001605036">
    <property type="component" value="Unassembled WGS sequence"/>
</dbReference>
<comment type="caution">
    <text evidence="1">The sequence shown here is derived from an EMBL/GenBank/DDBJ whole genome shotgun (WGS) entry which is preliminary data.</text>
</comment>
<dbReference type="EMBL" id="JBHFFA010000002">
    <property type="protein sequence ID" value="KAL2644035.1"/>
    <property type="molecule type" value="Genomic_DNA"/>
</dbReference>
<evidence type="ECO:0000313" key="2">
    <source>
        <dbReference type="Proteomes" id="UP001605036"/>
    </source>
</evidence>
<name>A0ABD1Z8J4_9MARC</name>
<accession>A0ABD1Z8J4</accession>
<proteinExistence type="predicted"/>
<gene>
    <name evidence="1" type="ORF">R1flu_011622</name>
</gene>
<keyword evidence="2" id="KW-1185">Reference proteome</keyword>
<evidence type="ECO:0000313" key="1">
    <source>
        <dbReference type="EMBL" id="KAL2644035.1"/>
    </source>
</evidence>
<protein>
    <submittedName>
        <fullName evidence="1">Uncharacterized protein</fullName>
    </submittedName>
</protein>
<sequence length="137" mass="15173">MTSRRPDPVACSRRAPSRQHKALCSRRFLLQRSCLTNTTRKGRAKSRETVTRAAVDTGDASGNVKVLGGNTTFLSTQGAQLGTVSQVGRFESTLKVLMVFLSRRFATVFLHDVGAEFVPSLWFYSFGFETCFDDSLV</sequence>
<dbReference type="AlphaFoldDB" id="A0ABD1Z8J4"/>